<dbReference type="EMBL" id="JMCG01000001">
    <property type="protein sequence ID" value="KGK12030.1"/>
    <property type="molecule type" value="Genomic_DNA"/>
</dbReference>
<dbReference type="eggNOG" id="ENOG503414P">
    <property type="taxonomic scope" value="Bacteria"/>
</dbReference>
<keyword evidence="2" id="KW-1185">Reference proteome</keyword>
<evidence type="ECO:0000313" key="1">
    <source>
        <dbReference type="EMBL" id="KGK12030.1"/>
    </source>
</evidence>
<dbReference type="Proteomes" id="UP000029994">
    <property type="component" value="Unassembled WGS sequence"/>
</dbReference>
<proteinExistence type="predicted"/>
<reference evidence="1 2" key="1">
    <citation type="submission" date="2014-04" db="EMBL/GenBank/DDBJ databases">
        <title>Genome sequencing of Vibrio navarrensis strains.</title>
        <authorList>
            <person name="Gladney L.M."/>
            <person name="Katz L.S."/>
            <person name="Marino-Ramirez L."/>
            <person name="Jordan I.K."/>
        </authorList>
    </citation>
    <scope>NUCLEOTIDE SEQUENCE [LARGE SCALE GENOMIC DNA]</scope>
    <source>
        <strain evidence="1 2">ATCC 51183</strain>
    </source>
</reference>
<organism evidence="1 2">
    <name type="scientific">Vibrio navarrensis</name>
    <dbReference type="NCBI Taxonomy" id="29495"/>
    <lineage>
        <taxon>Bacteria</taxon>
        <taxon>Pseudomonadati</taxon>
        <taxon>Pseudomonadota</taxon>
        <taxon>Gammaproteobacteria</taxon>
        <taxon>Vibrionales</taxon>
        <taxon>Vibrionaceae</taxon>
        <taxon>Vibrio</taxon>
    </lineage>
</organism>
<dbReference type="AlphaFoldDB" id="A0A099LVA4"/>
<name>A0A099LVA4_9VIBR</name>
<accession>A0A099LVA4</accession>
<sequence>MITLTRNADPSFETIPLDEQLSGGYNTLDKRIRRISIRRENLTSIPDQLIFHARWQTWLEQTPEVEKLSTLCFVEAAAMRAAYFKLAQTPEVEQAISIPGFPTVHWNGNRILETGCINSADWIDAYFTAVIARDTASMESLASFSVDLMKQSVTQAGPVSYMLVEVFQAYHHQTPDYADKLLRTMDAAMKQGNDWALDIAMGMLETFAALTTDIGYDFNQVLAKNLQLQERYAIQENGPNYIAVESFINIPLLAMACMWHDRGNELQVSGPFLPPALVDGRWLDEVKSGRYTR</sequence>
<dbReference type="STRING" id="29495.EA26_12185"/>
<gene>
    <name evidence="1" type="ORF">EA26_12185</name>
</gene>
<dbReference type="InterPro" id="IPR029074">
    <property type="entry name" value="Imm49"/>
</dbReference>
<dbReference type="RefSeq" id="WP_039427715.1">
    <property type="nucleotide sequence ID" value="NZ_CP061844.1"/>
</dbReference>
<dbReference type="Pfam" id="PF15575">
    <property type="entry name" value="Imm49"/>
    <property type="match status" value="1"/>
</dbReference>
<comment type="caution">
    <text evidence="1">The sequence shown here is derived from an EMBL/GenBank/DDBJ whole genome shotgun (WGS) entry which is preliminary data.</text>
</comment>
<evidence type="ECO:0000313" key="2">
    <source>
        <dbReference type="Proteomes" id="UP000029994"/>
    </source>
</evidence>
<dbReference type="GeneID" id="43683923"/>
<protein>
    <submittedName>
        <fullName evidence="1">Uncharacterized protein</fullName>
    </submittedName>
</protein>